<dbReference type="EMBL" id="CP126101">
    <property type="protein sequence ID" value="WHY52033.1"/>
    <property type="molecule type" value="Genomic_DNA"/>
</dbReference>
<sequence>MPLTKQNLIKTFNGAREYEAPFVFVGIEAEGIREVITVPAISFDAKEQFYTNAYSDDLVHVMNSKVRVFGLTYGNADAVHDLV</sequence>
<gene>
    <name evidence="1" type="ORF">QNH24_02030</name>
</gene>
<dbReference type="AlphaFoldDB" id="A0AAX3WYF6"/>
<proteinExistence type="predicted"/>
<dbReference type="Proteomes" id="UP001178322">
    <property type="component" value="Chromosome"/>
</dbReference>
<dbReference type="RefSeq" id="WP_283870520.1">
    <property type="nucleotide sequence ID" value="NZ_CP126101.1"/>
</dbReference>
<protein>
    <submittedName>
        <fullName evidence="1">Uncharacterized protein</fullName>
    </submittedName>
</protein>
<accession>A0AAX3WYF6</accession>
<evidence type="ECO:0000313" key="1">
    <source>
        <dbReference type="EMBL" id="WHY52033.1"/>
    </source>
</evidence>
<reference evidence="1" key="1">
    <citation type="submission" date="2023-05" db="EMBL/GenBank/DDBJ databases">
        <title>Comparative genomics of Bacillaceae isolates and their secondary metabolite potential.</title>
        <authorList>
            <person name="Song L."/>
            <person name="Nielsen L.J."/>
            <person name="Mohite O."/>
            <person name="Xu X."/>
            <person name="Weber T."/>
            <person name="Kovacs A.T."/>
        </authorList>
    </citation>
    <scope>NUCLEOTIDE SEQUENCE</scope>
    <source>
        <strain evidence="1">LY1</strain>
    </source>
</reference>
<name>A0AAX3WYF6_9BACI</name>
<organism evidence="1 2">
    <name type="scientific">Lysinibacillus pakistanensis</name>
    <dbReference type="NCBI Taxonomy" id="759811"/>
    <lineage>
        <taxon>Bacteria</taxon>
        <taxon>Bacillati</taxon>
        <taxon>Bacillota</taxon>
        <taxon>Bacilli</taxon>
        <taxon>Bacillales</taxon>
        <taxon>Bacillaceae</taxon>
        <taxon>Lysinibacillus</taxon>
    </lineage>
</organism>
<evidence type="ECO:0000313" key="2">
    <source>
        <dbReference type="Proteomes" id="UP001178322"/>
    </source>
</evidence>